<accession>A0A382I350</accession>
<feature type="domain" description="Thiolase N-terminal" evidence="6">
    <location>
        <begin position="4"/>
        <end position="277"/>
    </location>
</feature>
<keyword evidence="3" id="KW-0808">Transferase</keyword>
<dbReference type="InterPro" id="IPR002155">
    <property type="entry name" value="Thiolase"/>
</dbReference>
<comment type="pathway">
    <text evidence="1">Lipid metabolism.</text>
</comment>
<protein>
    <recommendedName>
        <fullName evidence="5">acetyl-CoA C-acyltransferase</fullName>
        <ecNumber evidence="5">2.3.1.16</ecNumber>
    </recommendedName>
</protein>
<organism evidence="8">
    <name type="scientific">marine metagenome</name>
    <dbReference type="NCBI Taxonomy" id="408172"/>
    <lineage>
        <taxon>unclassified sequences</taxon>
        <taxon>metagenomes</taxon>
        <taxon>ecological metagenomes</taxon>
    </lineage>
</organism>
<dbReference type="PIRSF" id="PIRSF000429">
    <property type="entry name" value="Ac-CoA_Ac_transf"/>
    <property type="match status" value="1"/>
</dbReference>
<dbReference type="Pfam" id="PF02803">
    <property type="entry name" value="Thiolase_C"/>
    <property type="match status" value="1"/>
</dbReference>
<dbReference type="CDD" id="cd00751">
    <property type="entry name" value="thiolase"/>
    <property type="match status" value="1"/>
</dbReference>
<dbReference type="PANTHER" id="PTHR43853:SF2">
    <property type="entry name" value="3-OXOADIPYL-COA_3-OXO-5,6-DEHYDROSUBERYL-COA THIOLASE"/>
    <property type="match status" value="1"/>
</dbReference>
<dbReference type="InterPro" id="IPR020617">
    <property type="entry name" value="Thiolase_C"/>
</dbReference>
<dbReference type="InterPro" id="IPR020616">
    <property type="entry name" value="Thiolase_N"/>
</dbReference>
<dbReference type="Gene3D" id="3.40.47.10">
    <property type="match status" value="1"/>
</dbReference>
<dbReference type="PROSITE" id="PS00099">
    <property type="entry name" value="THIOLASE_3"/>
    <property type="match status" value="1"/>
</dbReference>
<dbReference type="EMBL" id="UINC01064805">
    <property type="protein sequence ID" value="SVB93825.1"/>
    <property type="molecule type" value="Genomic_DNA"/>
</dbReference>
<proteinExistence type="inferred from homology"/>
<comment type="similarity">
    <text evidence="2">Belongs to the thiolase-like superfamily. Thiolase family.</text>
</comment>
<dbReference type="PROSITE" id="PS00737">
    <property type="entry name" value="THIOLASE_2"/>
    <property type="match status" value="1"/>
</dbReference>
<evidence type="ECO:0000256" key="5">
    <source>
        <dbReference type="ARBA" id="ARBA00024073"/>
    </source>
</evidence>
<evidence type="ECO:0000256" key="3">
    <source>
        <dbReference type="ARBA" id="ARBA00022679"/>
    </source>
</evidence>
<evidence type="ECO:0000259" key="7">
    <source>
        <dbReference type="Pfam" id="PF02803"/>
    </source>
</evidence>
<dbReference type="GO" id="GO:0010124">
    <property type="term" value="P:phenylacetate catabolic process"/>
    <property type="evidence" value="ECO:0007669"/>
    <property type="project" value="TreeGrafter"/>
</dbReference>
<dbReference type="PANTHER" id="PTHR43853">
    <property type="entry name" value="3-KETOACYL-COA THIOLASE, PEROXISOMAL"/>
    <property type="match status" value="1"/>
</dbReference>
<dbReference type="InterPro" id="IPR050215">
    <property type="entry name" value="Thiolase-like_sf_Thiolase"/>
</dbReference>
<feature type="non-terminal residue" evidence="8">
    <location>
        <position position="412"/>
    </location>
</feature>
<dbReference type="SUPFAM" id="SSF53901">
    <property type="entry name" value="Thiolase-like"/>
    <property type="match status" value="2"/>
</dbReference>
<dbReference type="GO" id="GO:0006635">
    <property type="term" value="P:fatty acid beta-oxidation"/>
    <property type="evidence" value="ECO:0007669"/>
    <property type="project" value="TreeGrafter"/>
</dbReference>
<gene>
    <name evidence="8" type="ORF">METZ01_LOCUS246679</name>
</gene>
<evidence type="ECO:0000256" key="2">
    <source>
        <dbReference type="ARBA" id="ARBA00010982"/>
    </source>
</evidence>
<sequence length="412" mass="44228">MRDVVIIDAIRSPIGKFGGALSTVRPDDLLADVLKGLMKRTGVDPDQVEDVVVGCGNQAGEDNRNIARMAVLLADLPKEIGGVTVNRNCASGLDAVNQAAKSIIAEEGDIYIAGGVESMSRAPYSIPKAAQQSSMGHRTLFDTTVGWRYPNPRMDERYPIISLGETAENIAEELGIGRKEQDSFALESQRRAIDAINNQRFKDEIQPISVKQRKGPSITVDTDEYPRYKIENGQYKIDTDMDQLGKLRPAFRKNGTVTAGNSSGINDGAAALLLMSSEKAAEIGSRPLARWVGSAVAGVDPGFMGYGPVPATEKLLKRLGLSVPDIGLVEINEAFAAQTIGVMQKMKLDHTITNVNGGAIALGHPLGCSGARIITTLLHEMKRRKKDRDLPFYGLASLCVGVGQGVSTIVEL</sequence>
<evidence type="ECO:0000256" key="1">
    <source>
        <dbReference type="ARBA" id="ARBA00005189"/>
    </source>
</evidence>
<dbReference type="FunFam" id="3.40.47.10:FF:000010">
    <property type="entry name" value="Acetyl-CoA acetyltransferase (Thiolase)"/>
    <property type="match status" value="1"/>
</dbReference>
<feature type="domain" description="Thiolase C-terminal" evidence="7">
    <location>
        <begin position="286"/>
        <end position="411"/>
    </location>
</feature>
<reference evidence="8" key="1">
    <citation type="submission" date="2018-05" db="EMBL/GenBank/DDBJ databases">
        <authorList>
            <person name="Lanie J.A."/>
            <person name="Ng W.-L."/>
            <person name="Kazmierczak K.M."/>
            <person name="Andrzejewski T.M."/>
            <person name="Davidsen T.M."/>
            <person name="Wayne K.J."/>
            <person name="Tettelin H."/>
            <person name="Glass J.I."/>
            <person name="Rusch D."/>
            <person name="Podicherti R."/>
            <person name="Tsui H.-C.T."/>
            <person name="Winkler M.E."/>
        </authorList>
    </citation>
    <scope>NUCLEOTIDE SEQUENCE</scope>
</reference>
<dbReference type="InterPro" id="IPR020615">
    <property type="entry name" value="Thiolase_acyl_enz_int_AS"/>
</dbReference>
<dbReference type="InterPro" id="IPR020613">
    <property type="entry name" value="Thiolase_CS"/>
</dbReference>
<dbReference type="InterPro" id="IPR020610">
    <property type="entry name" value="Thiolase_AS"/>
</dbReference>
<evidence type="ECO:0000259" key="6">
    <source>
        <dbReference type="Pfam" id="PF00108"/>
    </source>
</evidence>
<dbReference type="GO" id="GO:0005737">
    <property type="term" value="C:cytoplasm"/>
    <property type="evidence" value="ECO:0007669"/>
    <property type="project" value="UniProtKB-ARBA"/>
</dbReference>
<dbReference type="AlphaFoldDB" id="A0A382I350"/>
<keyword evidence="4" id="KW-0012">Acyltransferase</keyword>
<dbReference type="PROSITE" id="PS00098">
    <property type="entry name" value="THIOLASE_1"/>
    <property type="match status" value="1"/>
</dbReference>
<dbReference type="Pfam" id="PF00108">
    <property type="entry name" value="Thiolase_N"/>
    <property type="match status" value="1"/>
</dbReference>
<name>A0A382I350_9ZZZZ</name>
<dbReference type="GO" id="GO:0003988">
    <property type="term" value="F:acetyl-CoA C-acyltransferase activity"/>
    <property type="evidence" value="ECO:0007669"/>
    <property type="project" value="UniProtKB-EC"/>
</dbReference>
<evidence type="ECO:0000256" key="4">
    <source>
        <dbReference type="ARBA" id="ARBA00023315"/>
    </source>
</evidence>
<dbReference type="EC" id="2.3.1.16" evidence="5"/>
<evidence type="ECO:0000313" key="8">
    <source>
        <dbReference type="EMBL" id="SVB93825.1"/>
    </source>
</evidence>
<dbReference type="InterPro" id="IPR016039">
    <property type="entry name" value="Thiolase-like"/>
</dbReference>
<dbReference type="NCBIfam" id="TIGR01930">
    <property type="entry name" value="AcCoA-C-Actrans"/>
    <property type="match status" value="1"/>
</dbReference>